<evidence type="ECO:0000259" key="6">
    <source>
        <dbReference type="Pfam" id="PF00133"/>
    </source>
</evidence>
<dbReference type="InterPro" id="IPR002300">
    <property type="entry name" value="aa-tRNA-synth_Ia"/>
</dbReference>
<dbReference type="GO" id="GO:0005524">
    <property type="term" value="F:ATP binding"/>
    <property type="evidence" value="ECO:0007669"/>
    <property type="project" value="UniProtKB-KW"/>
</dbReference>
<keyword evidence="4" id="KW-0648">Protein biosynthesis</keyword>
<sequence>ASQGNYTPFLLGWDAHGLPTEHKMLQIYKDKKNDLRPLCHQFALEQSQIQREQLKKLGLFTDYNQYYITLDKNYEAEQIRVFGEMVKKGLIYQGFRPIQWSCGHETALAEAEIEYLPKKDTSLYFKVKLAKTPAFLGQEDINLLGGKLKVAKVFLGEELLGLNYFHPYHKDIKGYIVDGSDFIEEGEGTGIVHLAPAFGAEDFAAAKKEKLIVDCPVESNGLFNEKIGVPELIEPLKNLTQLKSLYVDNTDVNNGIEHLPESLKYISYSTERRPESKVKEIAEQLEWIGKHFS</sequence>
<dbReference type="GO" id="GO:0004822">
    <property type="term" value="F:isoleucine-tRNA ligase activity"/>
    <property type="evidence" value="ECO:0007669"/>
    <property type="project" value="TreeGrafter"/>
</dbReference>
<dbReference type="InterPro" id="IPR014729">
    <property type="entry name" value="Rossmann-like_a/b/a_fold"/>
</dbReference>
<comment type="caution">
    <text evidence="7">The sequence shown here is derived from an EMBL/GenBank/DDBJ whole genome shotgun (WGS) entry which is preliminary data.</text>
</comment>
<proteinExistence type="predicted"/>
<keyword evidence="5" id="KW-0030">Aminoacyl-tRNA synthetase</keyword>
<feature type="domain" description="Aminoacyl-tRNA synthetase class Ia" evidence="6">
    <location>
        <begin position="3"/>
        <end position="238"/>
    </location>
</feature>
<evidence type="ECO:0000256" key="3">
    <source>
        <dbReference type="ARBA" id="ARBA00022840"/>
    </source>
</evidence>
<dbReference type="Gene3D" id="3.90.740.10">
    <property type="entry name" value="Valyl/Leucyl/Isoleucyl-tRNA synthetase, editing domain"/>
    <property type="match status" value="1"/>
</dbReference>
<dbReference type="GO" id="GO:0006428">
    <property type="term" value="P:isoleucyl-tRNA aminoacylation"/>
    <property type="evidence" value="ECO:0007669"/>
    <property type="project" value="TreeGrafter"/>
</dbReference>
<keyword evidence="3" id="KW-0067">ATP-binding</keyword>
<protein>
    <submittedName>
        <fullName evidence="7">6505_t:CDS:1</fullName>
    </submittedName>
</protein>
<dbReference type="AlphaFoldDB" id="A0A9N9GZC1"/>
<feature type="non-terminal residue" evidence="7">
    <location>
        <position position="1"/>
    </location>
</feature>
<name>A0A9N9GZC1_9GLOM</name>
<keyword evidence="8" id="KW-1185">Reference proteome</keyword>
<dbReference type="EMBL" id="CAJVPJ010003892">
    <property type="protein sequence ID" value="CAG8645994.1"/>
    <property type="molecule type" value="Genomic_DNA"/>
</dbReference>
<evidence type="ECO:0000313" key="7">
    <source>
        <dbReference type="EMBL" id="CAG8645994.1"/>
    </source>
</evidence>
<dbReference type="SUPFAM" id="SSF50677">
    <property type="entry name" value="ValRS/IleRS/LeuRS editing domain"/>
    <property type="match status" value="1"/>
</dbReference>
<evidence type="ECO:0000313" key="8">
    <source>
        <dbReference type="Proteomes" id="UP000789572"/>
    </source>
</evidence>
<dbReference type="SUPFAM" id="SSF52374">
    <property type="entry name" value="Nucleotidylyl transferase"/>
    <property type="match status" value="1"/>
</dbReference>
<dbReference type="GO" id="GO:0005829">
    <property type="term" value="C:cytosol"/>
    <property type="evidence" value="ECO:0007669"/>
    <property type="project" value="TreeGrafter"/>
</dbReference>
<gene>
    <name evidence="7" type="ORF">POCULU_LOCUS9685</name>
</gene>
<dbReference type="OrthoDB" id="10264412at2759"/>
<dbReference type="Proteomes" id="UP000789572">
    <property type="component" value="Unassembled WGS sequence"/>
</dbReference>
<organism evidence="7 8">
    <name type="scientific">Paraglomus occultum</name>
    <dbReference type="NCBI Taxonomy" id="144539"/>
    <lineage>
        <taxon>Eukaryota</taxon>
        <taxon>Fungi</taxon>
        <taxon>Fungi incertae sedis</taxon>
        <taxon>Mucoromycota</taxon>
        <taxon>Glomeromycotina</taxon>
        <taxon>Glomeromycetes</taxon>
        <taxon>Paraglomerales</taxon>
        <taxon>Paraglomeraceae</taxon>
        <taxon>Paraglomus</taxon>
    </lineage>
</organism>
<feature type="non-terminal residue" evidence="7">
    <location>
        <position position="293"/>
    </location>
</feature>
<keyword evidence="2" id="KW-0547">Nucleotide-binding</keyword>
<dbReference type="InterPro" id="IPR050081">
    <property type="entry name" value="Ile-tRNA_ligase"/>
</dbReference>
<dbReference type="Gene3D" id="3.40.50.620">
    <property type="entry name" value="HUPs"/>
    <property type="match status" value="1"/>
</dbReference>
<evidence type="ECO:0000256" key="4">
    <source>
        <dbReference type="ARBA" id="ARBA00022917"/>
    </source>
</evidence>
<dbReference type="InterPro" id="IPR009008">
    <property type="entry name" value="Val/Leu/Ile-tRNA-synth_edit"/>
</dbReference>
<dbReference type="Pfam" id="PF00133">
    <property type="entry name" value="tRNA-synt_1"/>
    <property type="match status" value="1"/>
</dbReference>
<dbReference type="PANTHER" id="PTHR42765">
    <property type="entry name" value="SOLEUCYL-TRNA SYNTHETASE"/>
    <property type="match status" value="1"/>
</dbReference>
<reference evidence="7" key="1">
    <citation type="submission" date="2021-06" db="EMBL/GenBank/DDBJ databases">
        <authorList>
            <person name="Kallberg Y."/>
            <person name="Tangrot J."/>
            <person name="Rosling A."/>
        </authorList>
    </citation>
    <scope>NUCLEOTIDE SEQUENCE</scope>
    <source>
        <strain evidence="7">IA702</strain>
    </source>
</reference>
<evidence type="ECO:0000256" key="5">
    <source>
        <dbReference type="ARBA" id="ARBA00023146"/>
    </source>
</evidence>
<accession>A0A9N9GZC1</accession>
<keyword evidence="1" id="KW-0436">Ligase</keyword>
<dbReference type="GO" id="GO:0002161">
    <property type="term" value="F:aminoacyl-tRNA deacylase activity"/>
    <property type="evidence" value="ECO:0007669"/>
    <property type="project" value="InterPro"/>
</dbReference>
<evidence type="ECO:0000256" key="2">
    <source>
        <dbReference type="ARBA" id="ARBA00022741"/>
    </source>
</evidence>
<evidence type="ECO:0000256" key="1">
    <source>
        <dbReference type="ARBA" id="ARBA00022598"/>
    </source>
</evidence>
<dbReference type="PANTHER" id="PTHR42765:SF1">
    <property type="entry name" value="ISOLEUCINE--TRNA LIGASE, MITOCHONDRIAL"/>
    <property type="match status" value="1"/>
</dbReference>